<dbReference type="STRING" id="1502745.SAMN02799620_05235"/>
<evidence type="ECO:0000313" key="10">
    <source>
        <dbReference type="Proteomes" id="UP000515498"/>
    </source>
</evidence>
<dbReference type="Gene3D" id="3.40.630.30">
    <property type="match status" value="1"/>
</dbReference>
<dbReference type="KEGG" id="mflu:HZU40_11015"/>
<dbReference type="EC" id="2.3.1.266" evidence="5"/>
<dbReference type="EMBL" id="FMUB01000013">
    <property type="protein sequence ID" value="SCX31198.1"/>
    <property type="molecule type" value="Genomic_DNA"/>
</dbReference>
<reference evidence="8" key="1">
    <citation type="submission" date="2016-10" db="EMBL/GenBank/DDBJ databases">
        <authorList>
            <person name="de Groot N.N."/>
        </authorList>
    </citation>
    <scope>NUCLEOTIDE SEQUENCE [LARGE SCALE GENOMIC DNA]</scope>
    <source>
        <strain evidence="8">UNC267MFSha1.1M11</strain>
    </source>
</reference>
<organism evidence="8 9">
    <name type="scientific">Mycolicibacterium fluoranthenivorans</name>
    <dbReference type="NCBI Taxonomy" id="258505"/>
    <lineage>
        <taxon>Bacteria</taxon>
        <taxon>Bacillati</taxon>
        <taxon>Actinomycetota</taxon>
        <taxon>Actinomycetes</taxon>
        <taxon>Mycobacteriales</taxon>
        <taxon>Mycobacteriaceae</taxon>
        <taxon>Mycolicibacterium</taxon>
    </lineage>
</organism>
<evidence type="ECO:0000259" key="6">
    <source>
        <dbReference type="PROSITE" id="PS51186"/>
    </source>
</evidence>
<dbReference type="Pfam" id="PF00583">
    <property type="entry name" value="Acetyltransf_1"/>
    <property type="match status" value="1"/>
</dbReference>
<reference evidence="7 10" key="3">
    <citation type="submission" date="2020-07" db="EMBL/GenBank/DDBJ databases">
        <title>Draft genome sequence of four isobutane-metabolizing strains capable of cometabolically degrading diverse ether contaminants.</title>
        <authorList>
            <person name="Chen W."/>
            <person name="Faulkner N."/>
            <person name="Smith C."/>
            <person name="Hyman M."/>
        </authorList>
    </citation>
    <scope>NUCLEOTIDE SEQUENCE [LARGE SCALE GENOMIC DNA]</scope>
    <source>
        <strain evidence="7 10">2A</strain>
    </source>
</reference>
<dbReference type="GO" id="GO:0005737">
    <property type="term" value="C:cytoplasm"/>
    <property type="evidence" value="ECO:0007669"/>
    <property type="project" value="UniProtKB-SubCell"/>
</dbReference>
<dbReference type="InterPro" id="IPR006464">
    <property type="entry name" value="AcTrfase_RimI/Ard1"/>
</dbReference>
<dbReference type="GO" id="GO:0005840">
    <property type="term" value="C:ribosome"/>
    <property type="evidence" value="ECO:0007669"/>
    <property type="project" value="UniProtKB-KW"/>
</dbReference>
<dbReference type="Proteomes" id="UP000199707">
    <property type="component" value="Unassembled WGS sequence"/>
</dbReference>
<evidence type="ECO:0000256" key="2">
    <source>
        <dbReference type="ARBA" id="ARBA00022490"/>
    </source>
</evidence>
<comment type="similarity">
    <text evidence="1 5">Belongs to the acetyltransferase family. RimI subfamily.</text>
</comment>
<keyword evidence="7" id="KW-0689">Ribosomal protein</keyword>
<name>A0A1G4WWM7_9MYCO</name>
<sequence length="149" mass="16371">MTVIDALTAFDAHRCAELEAQLFAGDDPWPPSAFLQALEAKHTHYVAARDGDRLVGYAGIARLGRIPPFEYEVHTIGVDPDHQGHGIGRLLLADLLEFAGRGVVFLEVRTDNDAAIALYESVGFVAVGLRKRYYKVSGADAYTMKREPK</sequence>
<keyword evidence="3 8" id="KW-0808">Transferase</keyword>
<dbReference type="InterPro" id="IPR016181">
    <property type="entry name" value="Acyl_CoA_acyltransferase"/>
</dbReference>
<comment type="subcellular location">
    <subcellularLocation>
        <location evidence="5">Cytoplasm</location>
    </subcellularLocation>
</comment>
<comment type="catalytic activity">
    <reaction evidence="5">
        <text>N-terminal L-alanyl-[ribosomal protein bS18] + acetyl-CoA = N-terminal N(alpha)-acetyl-L-alanyl-[ribosomal protein bS18] + CoA + H(+)</text>
        <dbReference type="Rhea" id="RHEA:43756"/>
        <dbReference type="Rhea" id="RHEA-COMP:10676"/>
        <dbReference type="Rhea" id="RHEA-COMP:10677"/>
        <dbReference type="ChEBI" id="CHEBI:15378"/>
        <dbReference type="ChEBI" id="CHEBI:57287"/>
        <dbReference type="ChEBI" id="CHEBI:57288"/>
        <dbReference type="ChEBI" id="CHEBI:64718"/>
        <dbReference type="ChEBI" id="CHEBI:83683"/>
        <dbReference type="EC" id="2.3.1.266"/>
    </reaction>
</comment>
<comment type="function">
    <text evidence="5">Acetylates the N-terminal alanine of ribosomal protein bS18.</text>
</comment>
<evidence type="ECO:0000256" key="5">
    <source>
        <dbReference type="RuleBase" id="RU363094"/>
    </source>
</evidence>
<feature type="domain" description="N-acetyltransferase" evidence="6">
    <location>
        <begin position="2"/>
        <end position="149"/>
    </location>
</feature>
<keyword evidence="2 5" id="KW-0963">Cytoplasm</keyword>
<dbReference type="AlphaFoldDB" id="A0A1G4WWM7"/>
<protein>
    <recommendedName>
        <fullName evidence="5">[Ribosomal protein bS18]-alanine N-acetyltransferase</fullName>
        <ecNumber evidence="5">2.3.1.266</ecNumber>
    </recommendedName>
</protein>
<dbReference type="SUPFAM" id="SSF55729">
    <property type="entry name" value="Acyl-CoA N-acyltransferases (Nat)"/>
    <property type="match status" value="1"/>
</dbReference>
<dbReference type="InterPro" id="IPR000182">
    <property type="entry name" value="GNAT_dom"/>
</dbReference>
<dbReference type="InterPro" id="IPR050680">
    <property type="entry name" value="YpeA/RimI_acetyltransf"/>
</dbReference>
<dbReference type="RefSeq" id="WP_090363139.1">
    <property type="nucleotide sequence ID" value="NZ_CP059894.1"/>
</dbReference>
<evidence type="ECO:0000256" key="1">
    <source>
        <dbReference type="ARBA" id="ARBA00005395"/>
    </source>
</evidence>
<dbReference type="EMBL" id="CP059894">
    <property type="protein sequence ID" value="QNJ94728.1"/>
    <property type="molecule type" value="Genomic_DNA"/>
</dbReference>
<keyword evidence="4" id="KW-0012">Acyltransferase</keyword>
<dbReference type="GO" id="GO:0008999">
    <property type="term" value="F:protein-N-terminal-alanine acetyltransferase activity"/>
    <property type="evidence" value="ECO:0007669"/>
    <property type="project" value="UniProtKB-EC"/>
</dbReference>
<evidence type="ECO:0000313" key="8">
    <source>
        <dbReference type="EMBL" id="SCX31198.1"/>
    </source>
</evidence>
<evidence type="ECO:0000313" key="9">
    <source>
        <dbReference type="Proteomes" id="UP000199707"/>
    </source>
</evidence>
<dbReference type="PROSITE" id="PS51186">
    <property type="entry name" value="GNAT"/>
    <property type="match status" value="1"/>
</dbReference>
<dbReference type="Proteomes" id="UP000515498">
    <property type="component" value="Chromosome"/>
</dbReference>
<gene>
    <name evidence="7" type="primary">rimI</name>
    <name evidence="7" type="ORF">HZU40_11015</name>
    <name evidence="8" type="ORF">SAMN02799620_05235</name>
</gene>
<reference evidence="9" key="2">
    <citation type="submission" date="2016-10" db="EMBL/GenBank/DDBJ databases">
        <authorList>
            <person name="Varghese N."/>
            <person name="Submissions S."/>
        </authorList>
    </citation>
    <scope>NUCLEOTIDE SEQUENCE [LARGE SCALE GENOMIC DNA]</scope>
    <source>
        <strain evidence="9">UNC267MFSha1.1M11</strain>
    </source>
</reference>
<evidence type="ECO:0000313" key="7">
    <source>
        <dbReference type="EMBL" id="QNJ94728.1"/>
    </source>
</evidence>
<accession>A0A1G4WWM7</accession>
<evidence type="ECO:0000256" key="4">
    <source>
        <dbReference type="ARBA" id="ARBA00023315"/>
    </source>
</evidence>
<dbReference type="NCBIfam" id="TIGR01575">
    <property type="entry name" value="rimI"/>
    <property type="match status" value="1"/>
</dbReference>
<proteinExistence type="inferred from homology"/>
<dbReference type="CDD" id="cd04301">
    <property type="entry name" value="NAT_SF"/>
    <property type="match status" value="1"/>
</dbReference>
<keyword evidence="7" id="KW-0687">Ribonucleoprotein</keyword>
<evidence type="ECO:0000256" key="3">
    <source>
        <dbReference type="ARBA" id="ARBA00022679"/>
    </source>
</evidence>
<dbReference type="PANTHER" id="PTHR43420">
    <property type="entry name" value="ACETYLTRANSFERASE"/>
    <property type="match status" value="1"/>
</dbReference>